<organism evidence="2 5">
    <name type="scientific">Methanohalophilus halophilus</name>
    <dbReference type="NCBI Taxonomy" id="2177"/>
    <lineage>
        <taxon>Archaea</taxon>
        <taxon>Methanobacteriati</taxon>
        <taxon>Methanobacteriota</taxon>
        <taxon>Stenosarchaea group</taxon>
        <taxon>Methanomicrobia</taxon>
        <taxon>Methanosarcinales</taxon>
        <taxon>Methanosarcinaceae</taxon>
        <taxon>Methanohalophilus</taxon>
    </lineage>
</organism>
<proteinExistence type="predicted"/>
<dbReference type="GeneID" id="30583803"/>
<dbReference type="EMBL" id="CP017921">
    <property type="protein sequence ID" value="APH39516.1"/>
    <property type="molecule type" value="Genomic_DNA"/>
</dbReference>
<feature type="transmembrane region" description="Helical" evidence="1">
    <location>
        <begin position="226"/>
        <end position="244"/>
    </location>
</feature>
<feature type="transmembrane region" description="Helical" evidence="1">
    <location>
        <begin position="46"/>
        <end position="63"/>
    </location>
</feature>
<evidence type="ECO:0000313" key="4">
    <source>
        <dbReference type="EMBL" id="SDW28905.1"/>
    </source>
</evidence>
<evidence type="ECO:0000313" key="6">
    <source>
        <dbReference type="Proteomes" id="UP000198669"/>
    </source>
</evidence>
<evidence type="ECO:0000313" key="7">
    <source>
        <dbReference type="Proteomes" id="UP000267921"/>
    </source>
</evidence>
<feature type="transmembrane region" description="Helical" evidence="1">
    <location>
        <begin position="20"/>
        <end position="40"/>
    </location>
</feature>
<reference evidence="2 5" key="1">
    <citation type="submission" date="2016-10" db="EMBL/GenBank/DDBJ databases">
        <title>Methanohalophilus halophilus.</title>
        <authorList>
            <person name="L'haridon S."/>
        </authorList>
    </citation>
    <scope>NUCLEOTIDE SEQUENCE [LARGE SCALE GENOMIC DNA]</scope>
    <source>
        <strain evidence="2 5">Z-7982</strain>
    </source>
</reference>
<dbReference type="EMBL" id="RJJG01000004">
    <property type="protein sequence ID" value="RNI09150.1"/>
    <property type="molecule type" value="Genomic_DNA"/>
</dbReference>
<feature type="transmembrane region" description="Helical" evidence="1">
    <location>
        <begin position="159"/>
        <end position="175"/>
    </location>
</feature>
<dbReference type="EMBL" id="FNMU01000002">
    <property type="protein sequence ID" value="SDW28905.1"/>
    <property type="molecule type" value="Genomic_DNA"/>
</dbReference>
<evidence type="ECO:0000313" key="3">
    <source>
        <dbReference type="EMBL" id="RNI09150.1"/>
    </source>
</evidence>
<reference evidence="4 6" key="2">
    <citation type="submission" date="2016-10" db="EMBL/GenBank/DDBJ databases">
        <authorList>
            <person name="de Groot N.N."/>
        </authorList>
    </citation>
    <scope>NUCLEOTIDE SEQUENCE [LARGE SCALE GENOMIC DNA]</scope>
    <source>
        <strain evidence="4 6">Z-7982</strain>
    </source>
</reference>
<keyword evidence="1" id="KW-0812">Transmembrane</keyword>
<dbReference type="STRING" id="2177.BHR79_08505"/>
<evidence type="ECO:0000256" key="1">
    <source>
        <dbReference type="SAM" id="Phobius"/>
    </source>
</evidence>
<dbReference type="OrthoDB" id="142416at2157"/>
<keyword evidence="1" id="KW-0472">Membrane</keyword>
<feature type="transmembrane region" description="Helical" evidence="1">
    <location>
        <begin position="75"/>
        <end position="101"/>
    </location>
</feature>
<dbReference type="AlphaFoldDB" id="A0A1L3Q3Q7"/>
<gene>
    <name evidence="2" type="ORF">BHR79_08505</name>
    <name evidence="3" type="ORF">EFE40_06770</name>
    <name evidence="4" type="ORF">SAMN04515625_0609</name>
</gene>
<keyword evidence="1" id="KW-1133">Transmembrane helix</keyword>
<dbReference type="Proteomes" id="UP000186879">
    <property type="component" value="Chromosome"/>
</dbReference>
<protein>
    <submittedName>
        <fullName evidence="2">Uncharacterized protein</fullName>
    </submittedName>
</protein>
<name>A0A1L3Q3Q7_9EURY</name>
<accession>A0A1L3Q3Q7</accession>
<feature type="transmembrane region" description="Helical" evidence="1">
    <location>
        <begin position="121"/>
        <end position="147"/>
    </location>
</feature>
<dbReference type="KEGG" id="mhaz:BHR79_08505"/>
<evidence type="ECO:0000313" key="5">
    <source>
        <dbReference type="Proteomes" id="UP000186879"/>
    </source>
</evidence>
<dbReference type="RefSeq" id="WP_072561940.1">
    <property type="nucleotide sequence ID" value="NZ_CP017921.1"/>
</dbReference>
<sequence>MEIRSALSRPIDMDYPDNRIIIYLSTVIFIASISYQILSGERLNEAIIWAGRSALSIFFAWAITKEIDPDNPHAALIAAGLCVCCLLFLESPFILPLVLLLFLFRITNRISGIIPTLFDSILILLTGTYLIYTGNWIQGLLMSFAFFMDTRLNEPIKRHFIFAFICLIISLFVLYRSNIEILFPSQYQIFILLLLIVFSIVKIINTGIPRTLSDVKSKPLSKERIIATRMIALLAGLLTLFGGLNSFISIFPLWTAIGGSTVYYIIQKIK</sequence>
<dbReference type="Proteomes" id="UP000267921">
    <property type="component" value="Unassembled WGS sequence"/>
</dbReference>
<keyword evidence="5" id="KW-1185">Reference proteome</keyword>
<dbReference type="Proteomes" id="UP000198669">
    <property type="component" value="Unassembled WGS sequence"/>
</dbReference>
<feature type="transmembrane region" description="Helical" evidence="1">
    <location>
        <begin position="187"/>
        <end position="205"/>
    </location>
</feature>
<reference evidence="3 7" key="3">
    <citation type="submission" date="2018-10" db="EMBL/GenBank/DDBJ databases">
        <title>Cultivation of a novel Methanohalophilus strain from Kebrit Deep of the Red Sea and a genomic comparison of members of the genus Methanohalophilus.</title>
        <authorList>
            <person name="Guan Y."/>
            <person name="Ngugi D.K."/>
            <person name="Stingl U."/>
        </authorList>
    </citation>
    <scope>NUCLEOTIDE SEQUENCE [LARGE SCALE GENOMIC DNA]</scope>
    <source>
        <strain evidence="3 7">DSM 3094</strain>
    </source>
</reference>
<evidence type="ECO:0000313" key="2">
    <source>
        <dbReference type="EMBL" id="APH39516.1"/>
    </source>
</evidence>